<keyword evidence="3" id="KW-1003">Cell membrane</keyword>
<feature type="domain" description="Sushi" evidence="28">
    <location>
        <begin position="185"/>
        <end position="245"/>
    </location>
</feature>
<evidence type="ECO:0000256" key="25">
    <source>
        <dbReference type="SAM" id="Phobius"/>
    </source>
</evidence>
<name>H0VLD4_CAVPO</name>
<dbReference type="Pfam" id="PF00059">
    <property type="entry name" value="Lectin_C"/>
    <property type="match status" value="1"/>
</dbReference>
<dbReference type="OMA" id="FSYGNTC"/>
<evidence type="ECO:0000256" key="6">
    <source>
        <dbReference type="ARBA" id="ARBA00022692"/>
    </source>
</evidence>
<evidence type="ECO:0000256" key="2">
    <source>
        <dbReference type="ARBA" id="ARBA00007360"/>
    </source>
</evidence>
<dbReference type="VEuPathDB" id="HostDB:ENSCPOG00000012409"/>
<feature type="domain" description="EGF-like" evidence="26">
    <location>
        <begin position="146"/>
        <end position="182"/>
    </location>
</feature>
<dbReference type="GO" id="GO:0043274">
    <property type="term" value="F:phospholipase binding"/>
    <property type="evidence" value="ECO:0007669"/>
    <property type="project" value="Ensembl"/>
</dbReference>
<evidence type="ECO:0000313" key="29">
    <source>
        <dbReference type="Ensembl" id="ENSCPOP00000011165.3"/>
    </source>
</evidence>
<keyword evidence="8" id="KW-0732">Signal</keyword>
<dbReference type="GO" id="GO:1903238">
    <property type="term" value="P:positive regulation of leukocyte tethering or rolling"/>
    <property type="evidence" value="ECO:0007669"/>
    <property type="project" value="Ensembl"/>
</dbReference>
<protein>
    <recommendedName>
        <fullName evidence="18">E-selectin</fullName>
    </recommendedName>
    <alternativeName>
        <fullName evidence="19">CD62 antigen-like family member E</fullName>
    </alternativeName>
    <alternativeName>
        <fullName evidence="20">Endothelial leukocyte adhesion molecule 1</fullName>
    </alternativeName>
    <alternativeName>
        <fullName evidence="21">Leukocyte-endothelial cell adhesion molecule 2</fullName>
    </alternativeName>
</protein>
<evidence type="ECO:0000256" key="11">
    <source>
        <dbReference type="ARBA" id="ARBA00022837"/>
    </source>
</evidence>
<evidence type="ECO:0000256" key="3">
    <source>
        <dbReference type="ARBA" id="ARBA00022475"/>
    </source>
</evidence>
<dbReference type="GeneTree" id="ENSGT00940000160168"/>
<dbReference type="PROSITE" id="PS50026">
    <property type="entry name" value="EGF_3"/>
    <property type="match status" value="1"/>
</dbReference>
<dbReference type="PROSITE" id="PS50923">
    <property type="entry name" value="SUSHI"/>
    <property type="match status" value="5"/>
</dbReference>
<dbReference type="InterPro" id="IPR000436">
    <property type="entry name" value="Sushi_SCR_CCP_dom"/>
</dbReference>
<dbReference type="InterPro" id="IPR016187">
    <property type="entry name" value="CTDL_fold"/>
</dbReference>
<proteinExistence type="inferred from homology"/>
<dbReference type="GO" id="GO:0070555">
    <property type="term" value="P:response to interleukin-1"/>
    <property type="evidence" value="ECO:0007669"/>
    <property type="project" value="Ensembl"/>
</dbReference>
<dbReference type="PROSITE" id="PS00615">
    <property type="entry name" value="C_TYPE_LECTIN_1"/>
    <property type="match status" value="1"/>
</dbReference>
<dbReference type="FunFam" id="3.10.100.10:FF:000007">
    <property type="entry name" value="L-selectin"/>
    <property type="match status" value="1"/>
</dbReference>
<dbReference type="GO" id="GO:0002092">
    <property type="term" value="P:positive regulation of receptor internalization"/>
    <property type="evidence" value="ECO:0007669"/>
    <property type="project" value="Ensembl"/>
</dbReference>
<keyword evidence="7" id="KW-0479">Metal-binding</keyword>
<dbReference type="CDD" id="cd03592">
    <property type="entry name" value="CLECT_selectins_like"/>
    <property type="match status" value="1"/>
</dbReference>
<feature type="domain" description="Sushi" evidence="28">
    <location>
        <begin position="384"/>
        <end position="433"/>
    </location>
</feature>
<dbReference type="GO" id="GO:0030029">
    <property type="term" value="P:actin filament-based process"/>
    <property type="evidence" value="ECO:0007669"/>
    <property type="project" value="Ensembl"/>
</dbReference>
<dbReference type="PROSITE" id="PS01186">
    <property type="entry name" value="EGF_2"/>
    <property type="match status" value="1"/>
</dbReference>
<dbReference type="InterPro" id="IPR018378">
    <property type="entry name" value="C-type_lectin_CS"/>
</dbReference>
<keyword evidence="11" id="KW-0106">Calcium</keyword>
<keyword evidence="12" id="KW-0130">Cell adhesion</keyword>
<feature type="transmembrane region" description="Helical" evidence="25">
    <location>
        <begin position="537"/>
        <end position="559"/>
    </location>
</feature>
<keyword evidence="16" id="KW-0325">Glycoprotein</keyword>
<keyword evidence="6 25" id="KW-0812">Transmembrane</keyword>
<dbReference type="GO" id="GO:0070492">
    <property type="term" value="F:oligosaccharide binding"/>
    <property type="evidence" value="ECO:0007669"/>
    <property type="project" value="Ensembl"/>
</dbReference>
<evidence type="ECO:0000256" key="16">
    <source>
        <dbReference type="ARBA" id="ARBA00023180"/>
    </source>
</evidence>
<dbReference type="Gene3D" id="2.10.70.10">
    <property type="entry name" value="Complement Module, domain 1"/>
    <property type="match status" value="5"/>
</dbReference>
<evidence type="ECO:0000256" key="14">
    <source>
        <dbReference type="ARBA" id="ARBA00023136"/>
    </source>
</evidence>
<feature type="domain" description="C-type lectin" evidence="27">
    <location>
        <begin position="26"/>
        <end position="146"/>
    </location>
</feature>
<feature type="disulfide bond" evidence="24">
    <location>
        <begin position="217"/>
        <end position="244"/>
    </location>
</feature>
<comment type="subcellular location">
    <subcellularLocation>
        <location evidence="1">Cell membrane</location>
        <topology evidence="1">Single-pass type I membrane protein</topology>
    </subcellularLocation>
</comment>
<accession>H0VLD4</accession>
<dbReference type="SUPFAM" id="SSF56436">
    <property type="entry name" value="C-type lectin-like"/>
    <property type="match status" value="1"/>
</dbReference>
<dbReference type="InterPro" id="IPR033991">
    <property type="entry name" value="Selectin_CTLD"/>
</dbReference>
<feature type="domain" description="Sushi" evidence="28">
    <location>
        <begin position="471"/>
        <end position="529"/>
    </location>
</feature>
<dbReference type="PROSITE" id="PS00022">
    <property type="entry name" value="EGF_1"/>
    <property type="match status" value="1"/>
</dbReference>
<keyword evidence="10" id="KW-0677">Repeat</keyword>
<evidence type="ECO:0000256" key="15">
    <source>
        <dbReference type="ARBA" id="ARBA00023157"/>
    </source>
</evidence>
<feature type="domain" description="Sushi" evidence="28">
    <location>
        <begin position="308"/>
        <end position="370"/>
    </location>
</feature>
<dbReference type="PRINTS" id="PR00343">
    <property type="entry name" value="SELECTIN"/>
</dbReference>
<dbReference type="CDD" id="cd00054">
    <property type="entry name" value="EGF_CA"/>
    <property type="match status" value="1"/>
</dbReference>
<evidence type="ECO:0000256" key="10">
    <source>
        <dbReference type="ARBA" id="ARBA00022737"/>
    </source>
</evidence>
<evidence type="ECO:0000256" key="1">
    <source>
        <dbReference type="ARBA" id="ARBA00004251"/>
    </source>
</evidence>
<dbReference type="SUPFAM" id="SSF57535">
    <property type="entry name" value="Complement control module/SCR domain"/>
    <property type="match status" value="5"/>
</dbReference>
<dbReference type="HOGENOM" id="CLU_020848_1_0_1"/>
<feature type="disulfide bond" evidence="24">
    <location>
        <begin position="500"/>
        <end position="527"/>
    </location>
</feature>
<evidence type="ECO:0000256" key="23">
    <source>
        <dbReference type="PROSITE-ProRule" id="PRU00076"/>
    </source>
</evidence>
<dbReference type="GO" id="GO:0033691">
    <property type="term" value="F:sialic acid binding"/>
    <property type="evidence" value="ECO:0007669"/>
    <property type="project" value="Ensembl"/>
</dbReference>
<dbReference type="STRING" id="10141.ENSCPOP00000011165"/>
<dbReference type="InParanoid" id="H0VLD4"/>
<dbReference type="Pfam" id="PF00084">
    <property type="entry name" value="Sushi"/>
    <property type="match status" value="5"/>
</dbReference>
<reference evidence="29" key="2">
    <citation type="submission" date="2025-08" db="UniProtKB">
        <authorList>
            <consortium name="Ensembl"/>
        </authorList>
    </citation>
    <scope>IDENTIFICATION</scope>
    <source>
        <strain evidence="29">2N</strain>
    </source>
</reference>
<dbReference type="GO" id="GO:0048471">
    <property type="term" value="C:perinuclear region of cytoplasm"/>
    <property type="evidence" value="ECO:0007669"/>
    <property type="project" value="Ensembl"/>
</dbReference>
<dbReference type="Ensembl" id="ENSCPOT00000012527.3">
    <property type="protein sequence ID" value="ENSCPOP00000011165.3"/>
    <property type="gene ID" value="ENSCPOG00000012409.4"/>
</dbReference>
<evidence type="ECO:0000256" key="8">
    <source>
        <dbReference type="ARBA" id="ARBA00022729"/>
    </source>
</evidence>
<dbReference type="InterPro" id="IPR035976">
    <property type="entry name" value="Sushi/SCR/CCP_sf"/>
</dbReference>
<dbReference type="PANTHER" id="PTHR19325">
    <property type="entry name" value="COMPLEMENT COMPONENT-RELATED SUSHI DOMAIN-CONTAINING"/>
    <property type="match status" value="1"/>
</dbReference>
<dbReference type="GO" id="GO:0004888">
    <property type="term" value="F:transmembrane signaling receptor activity"/>
    <property type="evidence" value="ECO:0007669"/>
    <property type="project" value="Ensembl"/>
</dbReference>
<dbReference type="InterPro" id="IPR016186">
    <property type="entry name" value="C-type_lectin-like/link_sf"/>
</dbReference>
<comment type="function">
    <text evidence="22">Cell-surface glycoprotein having a role in immunoadhesion. Mediates in the adhesion of blood neutrophils in cytokine-activated endothelium through interaction with SELPLG/PSGL1. May have a role in capillary morphogenesis.</text>
</comment>
<evidence type="ECO:0000256" key="12">
    <source>
        <dbReference type="ARBA" id="ARBA00022889"/>
    </source>
</evidence>
<dbReference type="SMART" id="SM00181">
    <property type="entry name" value="EGF"/>
    <property type="match status" value="3"/>
</dbReference>
<dbReference type="GO" id="GO:0050901">
    <property type="term" value="P:leukocyte tethering or rolling"/>
    <property type="evidence" value="ECO:0007669"/>
    <property type="project" value="Ensembl"/>
</dbReference>
<dbReference type="InterPro" id="IPR001304">
    <property type="entry name" value="C-type_lectin-like"/>
</dbReference>
<dbReference type="eggNOG" id="KOG4297">
    <property type="taxonomic scope" value="Eukaryota"/>
</dbReference>
<dbReference type="GO" id="GO:0030863">
    <property type="term" value="C:cortical cytoskeleton"/>
    <property type="evidence" value="ECO:0007669"/>
    <property type="project" value="Ensembl"/>
</dbReference>
<dbReference type="Proteomes" id="UP000005447">
    <property type="component" value="Unassembled WGS sequence"/>
</dbReference>
<evidence type="ECO:0000256" key="13">
    <source>
        <dbReference type="ARBA" id="ARBA00022989"/>
    </source>
</evidence>
<feature type="disulfide bond" evidence="24">
    <location>
        <begin position="404"/>
        <end position="431"/>
    </location>
</feature>
<keyword evidence="4 23" id="KW-0245">EGF-like domain</keyword>
<comment type="caution">
    <text evidence="23">Lacks conserved residue(s) required for the propagation of feature annotation.</text>
</comment>
<sequence length="586" mass="65389">VRRILEVMIAPQFVSALIFVLLIRDSRSWSYNVSTEPMTYEEARAFCQQRYTHLVAIQNKEEIEYLNSRLSYSKSYYWIGIRKINNVWIWEGTQKPLTDETENWAPGEPNNKQQDEDCVEIYIRRDKDAGMWNDEPCSKKKLALCYTAACTNESCSGHGECEETIENHSCKCHPGFRGLRCEQVVTCKAQENPEHGSLVCTQPFGPFSYNSSCSVSCESGYLPSSNQTPRCLSSGEWSGPMPLCEVSCDALTNPANGSMHCFPNPGRFLWNTTCAFECEEGFELMGAEKLQCTSSGIWDNEKPTCKAVTCDAIHRLQNGSVNCTHSSAEEFAFRSSCNFNCEEGFTLQGPIQIECTAQGQWTQQTPVCEALQCRALSTPEQGDMNCFPSALEGFQSGSSCEFSCKQGFVLKGPRRLQCDPTGVWDQEKPTCEGTKRTHLSTGKFTYKFSCAFHYKEGFDRLNFSILLRDTVHCSRLKVLQTINMNCSGQPVFGTVCNFTCPEGWTLNGSVALTCGTTGQWSAALPTCEAPVVSSSPLAVGLPVAGTSFLVLGSFLFWLLKLFRKKGDSRDTLLNKLITYHVIKEKS</sequence>
<dbReference type="FunFam" id="2.10.70.10:FF:000001">
    <property type="entry name" value="Selectin P"/>
    <property type="match status" value="4"/>
</dbReference>
<keyword evidence="15 23" id="KW-1015">Disulfide bond</keyword>
<keyword evidence="9" id="KW-0430">Lectin</keyword>
<dbReference type="GO" id="GO:0005615">
    <property type="term" value="C:extracellular space"/>
    <property type="evidence" value="ECO:0007669"/>
    <property type="project" value="Ensembl"/>
</dbReference>
<evidence type="ECO:0000259" key="26">
    <source>
        <dbReference type="PROSITE" id="PS50026"/>
    </source>
</evidence>
<dbReference type="Bgee" id="ENSCPOG00000012409">
    <property type="expression patterns" value="Expressed in zone of skin and 1 other cell type or tissue"/>
</dbReference>
<comment type="similarity">
    <text evidence="2">Belongs to the selectin/LECAM family.</text>
</comment>
<feature type="disulfide bond" evidence="23">
    <location>
        <begin position="172"/>
        <end position="181"/>
    </location>
</feature>
<dbReference type="EMBL" id="AAKN02037435">
    <property type="status" value="NOT_ANNOTATED_CDS"/>
    <property type="molecule type" value="Genomic_DNA"/>
</dbReference>
<evidence type="ECO:0000259" key="27">
    <source>
        <dbReference type="PROSITE" id="PS50041"/>
    </source>
</evidence>
<dbReference type="SMART" id="SM00032">
    <property type="entry name" value="CCP"/>
    <property type="match status" value="5"/>
</dbReference>
<dbReference type="GO" id="GO:0007157">
    <property type="term" value="P:heterophilic cell-cell adhesion via plasma membrane cell adhesion molecules"/>
    <property type="evidence" value="ECO:0007669"/>
    <property type="project" value="Ensembl"/>
</dbReference>
<evidence type="ECO:0000256" key="7">
    <source>
        <dbReference type="ARBA" id="ARBA00022723"/>
    </source>
</evidence>
<comment type="subunit">
    <text evidence="17">Interacts with SELPLG/PSGL1 and PODXL2 through the sialyl Lewis X epitope. SELPLG sulfation appears not to be required for this interaction.</text>
</comment>
<feature type="domain" description="Sushi" evidence="28">
    <location>
        <begin position="246"/>
        <end position="307"/>
    </location>
</feature>
<dbReference type="InterPro" id="IPR050350">
    <property type="entry name" value="Compl-Cell_Adhes-Reg"/>
</dbReference>
<keyword evidence="13 25" id="KW-1133">Transmembrane helix</keyword>
<dbReference type="GO" id="GO:0002687">
    <property type="term" value="P:positive regulation of leukocyte migration"/>
    <property type="evidence" value="ECO:0007669"/>
    <property type="project" value="Ensembl"/>
</dbReference>
<reference evidence="29" key="3">
    <citation type="submission" date="2025-09" db="UniProtKB">
        <authorList>
            <consortium name="Ensembl"/>
        </authorList>
    </citation>
    <scope>IDENTIFICATION</scope>
    <source>
        <strain evidence="29">2N</strain>
    </source>
</reference>
<dbReference type="GO" id="GO:0007200">
    <property type="term" value="P:phospholipase C-activating G protein-coupled receptor signaling pathway"/>
    <property type="evidence" value="ECO:0007669"/>
    <property type="project" value="Ensembl"/>
</dbReference>
<evidence type="ECO:0000259" key="28">
    <source>
        <dbReference type="PROSITE" id="PS50923"/>
    </source>
</evidence>
<keyword evidence="30" id="KW-1185">Reference proteome</keyword>
<gene>
    <name evidence="29" type="primary">SELE</name>
</gene>
<keyword evidence="14 25" id="KW-0472">Membrane</keyword>
<dbReference type="GO" id="GO:0046872">
    <property type="term" value="F:metal ion binding"/>
    <property type="evidence" value="ECO:0007669"/>
    <property type="project" value="UniProtKB-KW"/>
</dbReference>
<keyword evidence="5 24" id="KW-0768">Sushi</keyword>
<dbReference type="PROSITE" id="PS50041">
    <property type="entry name" value="C_TYPE_LECTIN_2"/>
    <property type="match status" value="1"/>
</dbReference>
<dbReference type="GO" id="GO:0005901">
    <property type="term" value="C:caveola"/>
    <property type="evidence" value="ECO:0007669"/>
    <property type="project" value="Ensembl"/>
</dbReference>
<dbReference type="SMART" id="SM00034">
    <property type="entry name" value="CLECT"/>
    <property type="match status" value="1"/>
</dbReference>
<evidence type="ECO:0000256" key="9">
    <source>
        <dbReference type="ARBA" id="ARBA00022734"/>
    </source>
</evidence>
<feature type="disulfide bond" evidence="24">
    <location>
        <begin position="278"/>
        <end position="305"/>
    </location>
</feature>
<evidence type="ECO:0000256" key="19">
    <source>
        <dbReference type="ARBA" id="ARBA00041401"/>
    </source>
</evidence>
<evidence type="ECO:0000256" key="5">
    <source>
        <dbReference type="ARBA" id="ARBA00022659"/>
    </source>
</evidence>
<evidence type="ECO:0000256" key="22">
    <source>
        <dbReference type="ARBA" id="ARBA00045695"/>
    </source>
</evidence>
<evidence type="ECO:0000313" key="30">
    <source>
        <dbReference type="Proteomes" id="UP000005447"/>
    </source>
</evidence>
<evidence type="ECO:0000256" key="24">
    <source>
        <dbReference type="PROSITE-ProRule" id="PRU00302"/>
    </source>
</evidence>
<evidence type="ECO:0000256" key="18">
    <source>
        <dbReference type="ARBA" id="ARBA00040812"/>
    </source>
</evidence>
<evidence type="ECO:0000256" key="21">
    <source>
        <dbReference type="ARBA" id="ARBA00043124"/>
    </source>
</evidence>
<dbReference type="CDD" id="cd00033">
    <property type="entry name" value="CCP"/>
    <property type="match status" value="5"/>
</dbReference>
<dbReference type="AlphaFoldDB" id="H0VLD4"/>
<dbReference type="InterPro" id="IPR002396">
    <property type="entry name" value="Selectin_superfamily"/>
</dbReference>
<dbReference type="InterPro" id="IPR000742">
    <property type="entry name" value="EGF"/>
</dbReference>
<feature type="disulfide bond" evidence="24">
    <location>
        <begin position="341"/>
        <end position="368"/>
    </location>
</feature>
<evidence type="ECO:0000256" key="4">
    <source>
        <dbReference type="ARBA" id="ARBA00022536"/>
    </source>
</evidence>
<dbReference type="Gene3D" id="3.10.100.10">
    <property type="entry name" value="Mannose-Binding Protein A, subunit A"/>
    <property type="match status" value="1"/>
</dbReference>
<dbReference type="PANTHER" id="PTHR19325:SF493">
    <property type="entry name" value="E-SELECTIN"/>
    <property type="match status" value="1"/>
</dbReference>
<dbReference type="GO" id="GO:0005905">
    <property type="term" value="C:clathrin-coated pit"/>
    <property type="evidence" value="ECO:0007669"/>
    <property type="project" value="Ensembl"/>
</dbReference>
<organism evidence="29 30">
    <name type="scientific">Cavia porcellus</name>
    <name type="common">Guinea pig</name>
    <dbReference type="NCBI Taxonomy" id="10141"/>
    <lineage>
        <taxon>Eukaryota</taxon>
        <taxon>Metazoa</taxon>
        <taxon>Chordata</taxon>
        <taxon>Craniata</taxon>
        <taxon>Vertebrata</taxon>
        <taxon>Euteleostomi</taxon>
        <taxon>Mammalia</taxon>
        <taxon>Eutheria</taxon>
        <taxon>Euarchontoglires</taxon>
        <taxon>Glires</taxon>
        <taxon>Rodentia</taxon>
        <taxon>Hystricomorpha</taxon>
        <taxon>Caviidae</taxon>
        <taxon>Cavia</taxon>
    </lineage>
</organism>
<dbReference type="FunCoup" id="H0VLD4">
    <property type="interactions" value="240"/>
</dbReference>
<evidence type="ECO:0000256" key="20">
    <source>
        <dbReference type="ARBA" id="ARBA00042113"/>
    </source>
</evidence>
<reference evidence="30" key="1">
    <citation type="journal article" date="2011" name="Nature">
        <title>A high-resolution map of human evolutionary constraint using 29 mammals.</title>
        <authorList>
            <person name="Lindblad-Toh K."/>
            <person name="Garber M."/>
            <person name="Zuk O."/>
            <person name="Lin M.F."/>
            <person name="Parker B.J."/>
            <person name="Washietl S."/>
            <person name="Kheradpour P."/>
            <person name="Ernst J."/>
            <person name="Jordan G."/>
            <person name="Mauceli E."/>
            <person name="Ward L.D."/>
            <person name="Lowe C.B."/>
            <person name="Holloway A.K."/>
            <person name="Clamp M."/>
            <person name="Gnerre S."/>
            <person name="Alfoldi J."/>
            <person name="Beal K."/>
            <person name="Chang J."/>
            <person name="Clawson H."/>
            <person name="Cuff J."/>
            <person name="Di Palma F."/>
            <person name="Fitzgerald S."/>
            <person name="Flicek P."/>
            <person name="Guttman M."/>
            <person name="Hubisz M.J."/>
            <person name="Jaffe D.B."/>
            <person name="Jungreis I."/>
            <person name="Kent W.J."/>
            <person name="Kostka D."/>
            <person name="Lara M."/>
            <person name="Martins A.L."/>
            <person name="Massingham T."/>
            <person name="Moltke I."/>
            <person name="Raney B.J."/>
            <person name="Rasmussen M.D."/>
            <person name="Robinson J."/>
            <person name="Stark A."/>
            <person name="Vilella A.J."/>
            <person name="Wen J."/>
            <person name="Xie X."/>
            <person name="Zody M.C."/>
            <person name="Baldwin J."/>
            <person name="Bloom T."/>
            <person name="Chin C.W."/>
            <person name="Heiman D."/>
            <person name="Nicol R."/>
            <person name="Nusbaum C."/>
            <person name="Young S."/>
            <person name="Wilkinson J."/>
            <person name="Worley K.C."/>
            <person name="Kovar C.L."/>
            <person name="Muzny D.M."/>
            <person name="Gibbs R.A."/>
            <person name="Cree A."/>
            <person name="Dihn H.H."/>
            <person name="Fowler G."/>
            <person name="Jhangiani S."/>
            <person name="Joshi V."/>
            <person name="Lee S."/>
            <person name="Lewis L.R."/>
            <person name="Nazareth L.V."/>
            <person name="Okwuonu G."/>
            <person name="Santibanez J."/>
            <person name="Warren W.C."/>
            <person name="Mardis E.R."/>
            <person name="Weinstock G.M."/>
            <person name="Wilson R.K."/>
            <person name="Delehaunty K."/>
            <person name="Dooling D."/>
            <person name="Fronik C."/>
            <person name="Fulton L."/>
            <person name="Fulton B."/>
            <person name="Graves T."/>
            <person name="Minx P."/>
            <person name="Sodergren E."/>
            <person name="Birney E."/>
            <person name="Margulies E.H."/>
            <person name="Herrero J."/>
            <person name="Green E.D."/>
            <person name="Haussler D."/>
            <person name="Siepel A."/>
            <person name="Goldman N."/>
            <person name="Pollard K.S."/>
            <person name="Pedersen J.S."/>
            <person name="Lander E.S."/>
            <person name="Kellis M."/>
        </authorList>
    </citation>
    <scope>NUCLEOTIDE SEQUENCE [LARGE SCALE GENOMIC DNA]</scope>
    <source>
        <strain evidence="30">2N</strain>
    </source>
</reference>
<evidence type="ECO:0000256" key="17">
    <source>
        <dbReference type="ARBA" id="ARBA00038738"/>
    </source>
</evidence>